<evidence type="ECO:0000256" key="4">
    <source>
        <dbReference type="ARBA" id="ARBA00023172"/>
    </source>
</evidence>
<dbReference type="InterPro" id="IPR050090">
    <property type="entry name" value="Tyrosine_recombinase_XerCD"/>
</dbReference>
<feature type="domain" description="Tyr recombinase" evidence="5">
    <location>
        <begin position="147"/>
        <end position="320"/>
    </location>
</feature>
<keyword evidence="4" id="KW-0233">DNA recombination</keyword>
<dbReference type="InterPro" id="IPR013762">
    <property type="entry name" value="Integrase-like_cat_sf"/>
</dbReference>
<dbReference type="SUPFAM" id="SSF56349">
    <property type="entry name" value="DNA breaking-rejoining enzymes"/>
    <property type="match status" value="1"/>
</dbReference>
<evidence type="ECO:0000256" key="3">
    <source>
        <dbReference type="ARBA" id="ARBA00023125"/>
    </source>
</evidence>
<proteinExistence type="inferred from homology"/>
<reference evidence="6 7" key="1">
    <citation type="submission" date="2016-10" db="EMBL/GenBank/DDBJ databases">
        <authorList>
            <person name="de Groot N.N."/>
        </authorList>
    </citation>
    <scope>NUCLEOTIDE SEQUENCE [LARGE SCALE GENOMIC DNA]</scope>
    <source>
        <strain evidence="6 7">DSM 19547</strain>
    </source>
</reference>
<evidence type="ECO:0000313" key="7">
    <source>
        <dbReference type="Proteomes" id="UP000199356"/>
    </source>
</evidence>
<dbReference type="AlphaFoldDB" id="A0A1I5L1L7"/>
<dbReference type="GO" id="GO:0006310">
    <property type="term" value="P:DNA recombination"/>
    <property type="evidence" value="ECO:0007669"/>
    <property type="project" value="UniProtKB-KW"/>
</dbReference>
<dbReference type="EMBL" id="FOXA01000001">
    <property type="protein sequence ID" value="SFO91230.1"/>
    <property type="molecule type" value="Genomic_DNA"/>
</dbReference>
<dbReference type="PANTHER" id="PTHR30349">
    <property type="entry name" value="PHAGE INTEGRASE-RELATED"/>
    <property type="match status" value="1"/>
</dbReference>
<dbReference type="GO" id="GO:0003677">
    <property type="term" value="F:DNA binding"/>
    <property type="evidence" value="ECO:0007669"/>
    <property type="project" value="UniProtKB-KW"/>
</dbReference>
<keyword evidence="7" id="KW-1185">Reference proteome</keyword>
<dbReference type="OrthoDB" id="7216962at2"/>
<comment type="similarity">
    <text evidence="1">Belongs to the 'phage' integrase family.</text>
</comment>
<dbReference type="STRING" id="441119.SAMN04488047_101418"/>
<keyword evidence="3" id="KW-0238">DNA-binding</keyword>
<accession>A0A1I5L1L7</accession>
<organism evidence="6 7">
    <name type="scientific">Tranquillimonas alkanivorans</name>
    <dbReference type="NCBI Taxonomy" id="441119"/>
    <lineage>
        <taxon>Bacteria</taxon>
        <taxon>Pseudomonadati</taxon>
        <taxon>Pseudomonadota</taxon>
        <taxon>Alphaproteobacteria</taxon>
        <taxon>Rhodobacterales</taxon>
        <taxon>Roseobacteraceae</taxon>
        <taxon>Tranquillimonas</taxon>
    </lineage>
</organism>
<dbReference type="InterPro" id="IPR011010">
    <property type="entry name" value="DNA_brk_join_enz"/>
</dbReference>
<dbReference type="Pfam" id="PF00589">
    <property type="entry name" value="Phage_integrase"/>
    <property type="match status" value="1"/>
</dbReference>
<gene>
    <name evidence="6" type="ORF">SAMN04488047_101418</name>
</gene>
<evidence type="ECO:0000256" key="2">
    <source>
        <dbReference type="ARBA" id="ARBA00022908"/>
    </source>
</evidence>
<protein>
    <submittedName>
        <fullName evidence="6">Site-specific recombinase XerD</fullName>
    </submittedName>
</protein>
<sequence length="342" mass="37698">MPLKLTKRGKIWHYSGTVAGRRLRGTTGATDKAIAQRIAAETEAAEWKRHLDGPGAHVTFAQASIAYRQAEKPDRFLEKIEDHWQDTPIREITPGAIRQSAMTLYPNATGATRNRQVIVPTQAIINFAAELEWCAPIKVKRFPVNAKEKVPASREWVEAFAAQAEADHLPHLAALCLFMFGTAARIGEAVRLTWGDVDFISRSAVVRIRKPKPWNRTAHLPQPVVVALANIQSNRNPEELVFGYAGRGSVKDAWNNTITRAGIERLTPHSCRHGFATTMLRAGVDVKTVAKAGGWKDAATVLKTYAHALEDPTVSDAVFGTEVTHAESVAHVTIDNQRKNRA</sequence>
<keyword evidence="2" id="KW-0229">DNA integration</keyword>
<dbReference type="PROSITE" id="PS51898">
    <property type="entry name" value="TYR_RECOMBINASE"/>
    <property type="match status" value="1"/>
</dbReference>
<evidence type="ECO:0000313" key="6">
    <source>
        <dbReference type="EMBL" id="SFO91230.1"/>
    </source>
</evidence>
<dbReference type="GO" id="GO:0015074">
    <property type="term" value="P:DNA integration"/>
    <property type="evidence" value="ECO:0007669"/>
    <property type="project" value="UniProtKB-KW"/>
</dbReference>
<evidence type="ECO:0000256" key="1">
    <source>
        <dbReference type="ARBA" id="ARBA00008857"/>
    </source>
</evidence>
<name>A0A1I5L1L7_9RHOB</name>
<dbReference type="Gene3D" id="1.10.443.10">
    <property type="entry name" value="Intergrase catalytic core"/>
    <property type="match status" value="1"/>
</dbReference>
<dbReference type="PANTHER" id="PTHR30349:SF41">
    <property type="entry name" value="INTEGRASE_RECOMBINASE PROTEIN MJ0367-RELATED"/>
    <property type="match status" value="1"/>
</dbReference>
<dbReference type="Proteomes" id="UP000199356">
    <property type="component" value="Unassembled WGS sequence"/>
</dbReference>
<evidence type="ECO:0000259" key="5">
    <source>
        <dbReference type="PROSITE" id="PS51898"/>
    </source>
</evidence>
<dbReference type="RefSeq" id="WP_093416989.1">
    <property type="nucleotide sequence ID" value="NZ_FOXA01000001.1"/>
</dbReference>
<dbReference type="CDD" id="cd01189">
    <property type="entry name" value="INT_ICEBs1_C_like"/>
    <property type="match status" value="1"/>
</dbReference>
<dbReference type="InterPro" id="IPR002104">
    <property type="entry name" value="Integrase_catalytic"/>
</dbReference>